<accession>A0AAV0J145</accession>
<protein>
    <submittedName>
        <fullName evidence="2">Uncharacterized protein</fullName>
    </submittedName>
</protein>
<reference evidence="2" key="1">
    <citation type="submission" date="2022-08" db="EMBL/GenBank/DDBJ databases">
        <authorList>
            <person name="Gutierrez-Valencia J."/>
        </authorList>
    </citation>
    <scope>NUCLEOTIDE SEQUENCE</scope>
</reference>
<dbReference type="GO" id="GO:0042752">
    <property type="term" value="P:regulation of circadian rhythm"/>
    <property type="evidence" value="ECO:0007669"/>
    <property type="project" value="InterPro"/>
</dbReference>
<dbReference type="InterPro" id="IPR044678">
    <property type="entry name" value="COR27/28"/>
</dbReference>
<dbReference type="EMBL" id="CAMGYJ010000004">
    <property type="protein sequence ID" value="CAI0403583.1"/>
    <property type="molecule type" value="Genomic_DNA"/>
</dbReference>
<feature type="compositionally biased region" description="Polar residues" evidence="1">
    <location>
        <begin position="89"/>
        <end position="98"/>
    </location>
</feature>
<dbReference type="GO" id="GO:0009409">
    <property type="term" value="P:response to cold"/>
    <property type="evidence" value="ECO:0007669"/>
    <property type="project" value="InterPro"/>
</dbReference>
<dbReference type="PANTHER" id="PTHR33676:SF15">
    <property type="entry name" value="OS02G0674233 PROTEIN"/>
    <property type="match status" value="1"/>
</dbReference>
<dbReference type="PANTHER" id="PTHR33676">
    <property type="entry name" value="COLD REGULATED PROTEIN 27"/>
    <property type="match status" value="1"/>
</dbReference>
<evidence type="ECO:0000313" key="2">
    <source>
        <dbReference type="EMBL" id="CAI0403583.1"/>
    </source>
</evidence>
<feature type="compositionally biased region" description="Basic and acidic residues" evidence="1">
    <location>
        <begin position="141"/>
        <end position="156"/>
    </location>
</feature>
<dbReference type="Proteomes" id="UP001154282">
    <property type="component" value="Unassembled WGS sequence"/>
</dbReference>
<feature type="compositionally biased region" description="Polar residues" evidence="1">
    <location>
        <begin position="122"/>
        <end position="135"/>
    </location>
</feature>
<keyword evidence="3" id="KW-1185">Reference proteome</keyword>
<gene>
    <name evidence="2" type="ORF">LITE_LOCUS12105</name>
</gene>
<dbReference type="AlphaFoldDB" id="A0AAV0J145"/>
<feature type="region of interest" description="Disordered" evidence="1">
    <location>
        <begin position="1"/>
        <end position="21"/>
    </location>
</feature>
<feature type="region of interest" description="Disordered" evidence="1">
    <location>
        <begin position="70"/>
        <end position="156"/>
    </location>
</feature>
<name>A0AAV0J145_9ROSI</name>
<evidence type="ECO:0000313" key="3">
    <source>
        <dbReference type="Proteomes" id="UP001154282"/>
    </source>
</evidence>
<proteinExistence type="predicted"/>
<feature type="compositionally biased region" description="Basic residues" evidence="1">
    <location>
        <begin position="100"/>
        <end position="113"/>
    </location>
</feature>
<sequence length="156" mass="17165">MDDGEPSTGSSCSSGGGGGGGNWTNEKHVNFLNSMEATFVRTMLFENHNSSFHRHHHHLRLDRCLPDSLESTLDSAKSRRQKKSPIGSAATSSDSVGSRSKLRWRNGHKKSRRSTMSSSHTRNQNTQTGNSSSHDQVVPQLDKRNGDNDERDSSKG</sequence>
<comment type="caution">
    <text evidence="2">The sequence shown here is derived from an EMBL/GenBank/DDBJ whole genome shotgun (WGS) entry which is preliminary data.</text>
</comment>
<organism evidence="2 3">
    <name type="scientific">Linum tenue</name>
    <dbReference type="NCBI Taxonomy" id="586396"/>
    <lineage>
        <taxon>Eukaryota</taxon>
        <taxon>Viridiplantae</taxon>
        <taxon>Streptophyta</taxon>
        <taxon>Embryophyta</taxon>
        <taxon>Tracheophyta</taxon>
        <taxon>Spermatophyta</taxon>
        <taxon>Magnoliopsida</taxon>
        <taxon>eudicotyledons</taxon>
        <taxon>Gunneridae</taxon>
        <taxon>Pentapetalae</taxon>
        <taxon>rosids</taxon>
        <taxon>fabids</taxon>
        <taxon>Malpighiales</taxon>
        <taxon>Linaceae</taxon>
        <taxon>Linum</taxon>
    </lineage>
</organism>
<evidence type="ECO:0000256" key="1">
    <source>
        <dbReference type="SAM" id="MobiDB-lite"/>
    </source>
</evidence>